<evidence type="ECO:0000256" key="9">
    <source>
        <dbReference type="PIRSR" id="PIRSR000196-1"/>
    </source>
</evidence>
<keyword evidence="13" id="KW-1185">Reference proteome</keyword>
<keyword evidence="5 10" id="KW-0274">FAD</keyword>
<comment type="catalytic activity">
    <reaction evidence="8">
        <text>L-proline + a quinone = (S)-1-pyrroline-5-carboxylate + a quinol + H(+)</text>
        <dbReference type="Rhea" id="RHEA:23784"/>
        <dbReference type="ChEBI" id="CHEBI:15378"/>
        <dbReference type="ChEBI" id="CHEBI:17388"/>
        <dbReference type="ChEBI" id="CHEBI:24646"/>
        <dbReference type="ChEBI" id="CHEBI:60039"/>
        <dbReference type="ChEBI" id="CHEBI:132124"/>
        <dbReference type="EC" id="1.5.5.2"/>
    </reaction>
</comment>
<keyword evidence="6" id="KW-0560">Oxidoreductase</keyword>
<dbReference type="GO" id="GO:0010133">
    <property type="term" value="P:L-proline catabolic process to L-glutamate"/>
    <property type="evidence" value="ECO:0007669"/>
    <property type="project" value="InterPro"/>
</dbReference>
<accession>A0AAU0UMA4</accession>
<name>A0AAU0UMA4_9FIRM</name>
<feature type="binding site" evidence="10">
    <location>
        <begin position="185"/>
        <end position="187"/>
    </location>
    <ligand>
        <name>FAD</name>
        <dbReference type="ChEBI" id="CHEBI:57692"/>
    </ligand>
</feature>
<dbReference type="PIRSF" id="PIRSF000196">
    <property type="entry name" value="Pro_dehydrog"/>
    <property type="match status" value="1"/>
</dbReference>
<feature type="binding site" evidence="10">
    <location>
        <position position="132"/>
    </location>
    <ligand>
        <name>FAD</name>
        <dbReference type="ChEBI" id="CHEBI:57692"/>
    </ligand>
</feature>
<dbReference type="InterPro" id="IPR029041">
    <property type="entry name" value="FAD-linked_oxidoreductase-like"/>
</dbReference>
<feature type="binding site" evidence="9">
    <location>
        <position position="286"/>
    </location>
    <ligand>
        <name>substrate</name>
    </ligand>
</feature>
<dbReference type="Pfam" id="PF01619">
    <property type="entry name" value="Pro_dh"/>
    <property type="match status" value="1"/>
</dbReference>
<evidence type="ECO:0000256" key="8">
    <source>
        <dbReference type="ARBA" id="ARBA00048779"/>
    </source>
</evidence>
<feature type="binding site" evidence="10">
    <location>
        <position position="199"/>
    </location>
    <ligand>
        <name>FAD</name>
        <dbReference type="ChEBI" id="CHEBI:57692"/>
    </ligand>
</feature>
<evidence type="ECO:0000256" key="3">
    <source>
        <dbReference type="ARBA" id="ARBA00022630"/>
    </source>
</evidence>
<keyword evidence="3" id="KW-0285">Flavoprotein</keyword>
<dbReference type="PANTHER" id="PTHR13914:SF0">
    <property type="entry name" value="PROLINE DEHYDROGENASE 1, MITOCHONDRIAL"/>
    <property type="match status" value="1"/>
</dbReference>
<dbReference type="EMBL" id="CP121694">
    <property type="protein sequence ID" value="WRO21405.1"/>
    <property type="molecule type" value="Genomic_DNA"/>
</dbReference>
<dbReference type="AlphaFoldDB" id="A0AAU0UMA4"/>
<evidence type="ECO:0000256" key="5">
    <source>
        <dbReference type="ARBA" id="ARBA00022827"/>
    </source>
</evidence>
<feature type="domain" description="Proline dehydrogenase" evidence="11">
    <location>
        <begin position="43"/>
        <end position="297"/>
    </location>
</feature>
<dbReference type="Gene3D" id="3.20.20.220">
    <property type="match status" value="1"/>
</dbReference>
<organism evidence="12 13">
    <name type="scientific">Metallumcola ferriviriculae</name>
    <dbReference type="NCBI Taxonomy" id="3039180"/>
    <lineage>
        <taxon>Bacteria</taxon>
        <taxon>Bacillati</taxon>
        <taxon>Bacillota</taxon>
        <taxon>Clostridia</taxon>
        <taxon>Neomoorellales</taxon>
        <taxon>Desulfitibacteraceae</taxon>
        <taxon>Metallumcola</taxon>
    </lineage>
</organism>
<proteinExistence type="predicted"/>
<keyword evidence="4 10" id="KW-0547">Nucleotide-binding</keyword>
<dbReference type="InterPro" id="IPR008219">
    <property type="entry name" value="PRODH_bac_arc"/>
</dbReference>
<gene>
    <name evidence="12" type="ORF">MFMK1_001213</name>
</gene>
<evidence type="ECO:0000256" key="2">
    <source>
        <dbReference type="ARBA" id="ARBA00012695"/>
    </source>
</evidence>
<evidence type="ECO:0000256" key="6">
    <source>
        <dbReference type="ARBA" id="ARBA00023002"/>
    </source>
</evidence>
<dbReference type="KEGG" id="dbc:MFMK1_001213"/>
<dbReference type="GO" id="GO:0000166">
    <property type="term" value="F:nucleotide binding"/>
    <property type="evidence" value="ECO:0007669"/>
    <property type="project" value="UniProtKB-KW"/>
</dbReference>
<dbReference type="PANTHER" id="PTHR13914">
    <property type="entry name" value="PROLINE OXIDASE"/>
    <property type="match status" value="1"/>
</dbReference>
<evidence type="ECO:0000256" key="1">
    <source>
        <dbReference type="ARBA" id="ARBA00004739"/>
    </source>
</evidence>
<dbReference type="InterPro" id="IPR002872">
    <property type="entry name" value="Proline_DH_dom"/>
</dbReference>
<sequence>MSVARSLVLGVTNNKVISSFANKHGLELGAKRFVAGETLETAIENVKILNSKGIIATLDHLGESILSLDRAAGAADEYIKTLEGIAQSKINSNVSLKLTQMGLDIDDNFCCSNVERIVSKARQLNNFVRIDMEDHGHLAATISIFKRLKENYPDNVGLVLQSYLYRTVADMKELSYLKANYRFVKGAYKEPKDVAYPNKEDVDDNLKNIIEQHLLEGNYAAIASHDEAIIDHTIRFTNGHNIPRSLFEFQMLFGISTNLQEKLAQDGYTVRCYVPYGKDWYPYFTRRLAERPANVMFILKNYFKH</sequence>
<comment type="pathway">
    <text evidence="1">Amino-acid degradation; L-proline degradation into L-glutamate; L-glutamate from L-proline: step 1/2.</text>
</comment>
<evidence type="ECO:0000256" key="10">
    <source>
        <dbReference type="PIRSR" id="PIRSR000196-2"/>
    </source>
</evidence>
<evidence type="ECO:0000256" key="7">
    <source>
        <dbReference type="ARBA" id="ARBA00023062"/>
    </source>
</evidence>
<evidence type="ECO:0000313" key="13">
    <source>
        <dbReference type="Proteomes" id="UP001329915"/>
    </source>
</evidence>
<dbReference type="RefSeq" id="WP_366924249.1">
    <property type="nucleotide sequence ID" value="NZ_CP121694.1"/>
</dbReference>
<feature type="binding site" evidence="10">
    <location>
        <begin position="224"/>
        <end position="225"/>
    </location>
    <ligand>
        <name>FAD</name>
        <dbReference type="ChEBI" id="CHEBI:57692"/>
    </ligand>
</feature>
<feature type="binding site" evidence="9">
    <location>
        <position position="97"/>
    </location>
    <ligand>
        <name>substrate</name>
    </ligand>
</feature>
<evidence type="ECO:0000313" key="12">
    <source>
        <dbReference type="EMBL" id="WRO21405.1"/>
    </source>
</evidence>
<comment type="cofactor">
    <cofactor evidence="10">
        <name>FAD</name>
        <dbReference type="ChEBI" id="CHEBI:57692"/>
    </cofactor>
    <text evidence="10">Binds 1 FAD per subunit.</text>
</comment>
<evidence type="ECO:0000256" key="4">
    <source>
        <dbReference type="ARBA" id="ARBA00022741"/>
    </source>
</evidence>
<evidence type="ECO:0000259" key="11">
    <source>
        <dbReference type="Pfam" id="PF01619"/>
    </source>
</evidence>
<dbReference type="SUPFAM" id="SSF51730">
    <property type="entry name" value="FAD-linked oxidoreductase"/>
    <property type="match status" value="1"/>
</dbReference>
<feature type="binding site" evidence="10">
    <location>
        <position position="161"/>
    </location>
    <ligand>
        <name>FAD</name>
        <dbReference type="ChEBI" id="CHEBI:57692"/>
    </ligand>
</feature>
<keyword evidence="7" id="KW-0642">Proline metabolism</keyword>
<reference evidence="12 13" key="1">
    <citation type="submission" date="2023-04" db="EMBL/GenBank/DDBJ databases">
        <authorList>
            <person name="Hsu D."/>
        </authorList>
    </citation>
    <scope>NUCLEOTIDE SEQUENCE [LARGE SCALE GENOMIC DNA]</scope>
    <source>
        <strain evidence="12 13">MK1</strain>
    </source>
</reference>
<dbReference type="EC" id="1.5.5.2" evidence="2"/>
<dbReference type="InterPro" id="IPR015659">
    <property type="entry name" value="Proline_oxidase"/>
</dbReference>
<feature type="binding site" evidence="9">
    <location>
        <position position="287"/>
    </location>
    <ligand>
        <name>substrate</name>
    </ligand>
</feature>
<protein>
    <recommendedName>
        <fullName evidence="2">proline dehydrogenase</fullName>
        <ecNumber evidence="2">1.5.5.2</ecNumber>
    </recommendedName>
</protein>
<dbReference type="GO" id="GO:0004657">
    <property type="term" value="F:proline dehydrogenase activity"/>
    <property type="evidence" value="ECO:0007669"/>
    <property type="project" value="UniProtKB-EC"/>
</dbReference>
<dbReference type="Proteomes" id="UP001329915">
    <property type="component" value="Chromosome"/>
</dbReference>